<dbReference type="AlphaFoldDB" id="A0AAF0T9X1"/>
<reference evidence="2" key="1">
    <citation type="submission" date="2023-08" db="EMBL/GenBank/DDBJ databases">
        <title>A de novo genome assembly of Solanum verrucosum Schlechtendal, a Mexican diploid species geographically isolated from the other diploid A-genome species in potato relatives.</title>
        <authorList>
            <person name="Hosaka K."/>
        </authorList>
    </citation>
    <scope>NUCLEOTIDE SEQUENCE</scope>
    <source>
        <tissue evidence="2">Young leaves</tissue>
    </source>
</reference>
<dbReference type="Gene3D" id="3.30.420.10">
    <property type="entry name" value="Ribonuclease H-like superfamily/Ribonuclease H"/>
    <property type="match status" value="1"/>
</dbReference>
<dbReference type="Pfam" id="PF24626">
    <property type="entry name" value="SH3_Tf2-1"/>
    <property type="match status" value="1"/>
</dbReference>
<keyword evidence="3" id="KW-1185">Reference proteome</keyword>
<dbReference type="PANTHER" id="PTHR46148">
    <property type="entry name" value="CHROMO DOMAIN-CONTAINING PROTEIN"/>
    <property type="match status" value="1"/>
</dbReference>
<name>A0AAF0T9X1_SOLVR</name>
<dbReference type="PANTHER" id="PTHR46148:SF58">
    <property type="entry name" value="RETROTRANSPOSON PROTEIN"/>
    <property type="match status" value="1"/>
</dbReference>
<sequence>MRHRWPQVGEYDAGSLPERTTIASIWLGYLVPVTPSTLGHDKLGIRASRMPEKVHKPCLVDSCLWATLALDMVDQEIGMDPREVRMTYLVEDYARLYIQEIVRLRGVPLSIISDLRDQFTSHFWRSFQKDLGTQVNLSTTFHPQTDGQMVPYKALYGRKGRSPIDWFELREADFLGPNLVQRAIKKVKLIRDPLHTAQCREKSYADVRRWNIQFEVEYWVFLKVLPMKGIMRFEKKGKLSPRYVAPYKIIHKIGMVAYELDLHSELEAVHPVFHVSMLWKCSGDP</sequence>
<dbReference type="Proteomes" id="UP001234989">
    <property type="component" value="Chromosome 1"/>
</dbReference>
<evidence type="ECO:0000313" key="3">
    <source>
        <dbReference type="Proteomes" id="UP001234989"/>
    </source>
</evidence>
<dbReference type="InterPro" id="IPR036397">
    <property type="entry name" value="RNaseH_sf"/>
</dbReference>
<proteinExistence type="predicted"/>
<dbReference type="InterPro" id="IPR056924">
    <property type="entry name" value="SH3_Tf2-1"/>
</dbReference>
<evidence type="ECO:0000259" key="1">
    <source>
        <dbReference type="Pfam" id="PF24626"/>
    </source>
</evidence>
<organism evidence="2 3">
    <name type="scientific">Solanum verrucosum</name>
    <dbReference type="NCBI Taxonomy" id="315347"/>
    <lineage>
        <taxon>Eukaryota</taxon>
        <taxon>Viridiplantae</taxon>
        <taxon>Streptophyta</taxon>
        <taxon>Embryophyta</taxon>
        <taxon>Tracheophyta</taxon>
        <taxon>Spermatophyta</taxon>
        <taxon>Magnoliopsida</taxon>
        <taxon>eudicotyledons</taxon>
        <taxon>Gunneridae</taxon>
        <taxon>Pentapetalae</taxon>
        <taxon>asterids</taxon>
        <taxon>lamiids</taxon>
        <taxon>Solanales</taxon>
        <taxon>Solanaceae</taxon>
        <taxon>Solanoideae</taxon>
        <taxon>Solaneae</taxon>
        <taxon>Solanum</taxon>
    </lineage>
</organism>
<dbReference type="SUPFAM" id="SSF53098">
    <property type="entry name" value="Ribonuclease H-like"/>
    <property type="match status" value="1"/>
</dbReference>
<dbReference type="GO" id="GO:0003676">
    <property type="term" value="F:nucleic acid binding"/>
    <property type="evidence" value="ECO:0007669"/>
    <property type="project" value="InterPro"/>
</dbReference>
<evidence type="ECO:0000313" key="2">
    <source>
        <dbReference type="EMBL" id="WMV09548.1"/>
    </source>
</evidence>
<feature type="domain" description="Tf2-1-like SH3-like" evidence="1">
    <location>
        <begin position="219"/>
        <end position="281"/>
    </location>
</feature>
<accession>A0AAF0T9X1</accession>
<gene>
    <name evidence="2" type="ORF">MTR67_002933</name>
</gene>
<dbReference type="InterPro" id="IPR012337">
    <property type="entry name" value="RNaseH-like_sf"/>
</dbReference>
<protein>
    <recommendedName>
        <fullName evidence="1">Tf2-1-like SH3-like domain-containing protein</fullName>
    </recommendedName>
</protein>
<dbReference type="EMBL" id="CP133612">
    <property type="protein sequence ID" value="WMV09548.1"/>
    <property type="molecule type" value="Genomic_DNA"/>
</dbReference>